<dbReference type="PANTHER" id="PTHR30572:SF4">
    <property type="entry name" value="ABC TRANSPORTER PERMEASE YTRF"/>
    <property type="match status" value="1"/>
</dbReference>
<organism evidence="10 11">
    <name type="scientific">Moryella indoligenes</name>
    <dbReference type="NCBI Taxonomy" id="371674"/>
    <lineage>
        <taxon>Bacteria</taxon>
        <taxon>Bacillati</taxon>
        <taxon>Bacillota</taxon>
        <taxon>Clostridia</taxon>
        <taxon>Lachnospirales</taxon>
        <taxon>Lachnospiraceae</taxon>
        <taxon>Moryella</taxon>
    </lineage>
</organism>
<evidence type="ECO:0000256" key="6">
    <source>
        <dbReference type="ARBA" id="ARBA00038076"/>
    </source>
</evidence>
<evidence type="ECO:0000259" key="8">
    <source>
        <dbReference type="Pfam" id="PF02687"/>
    </source>
</evidence>
<evidence type="ECO:0000256" key="2">
    <source>
        <dbReference type="ARBA" id="ARBA00022475"/>
    </source>
</evidence>
<dbReference type="GO" id="GO:0022857">
    <property type="term" value="F:transmembrane transporter activity"/>
    <property type="evidence" value="ECO:0007669"/>
    <property type="project" value="TreeGrafter"/>
</dbReference>
<dbReference type="InterPro" id="IPR050250">
    <property type="entry name" value="Macrolide_Exporter_MacB"/>
</dbReference>
<feature type="transmembrane region" description="Helical" evidence="7">
    <location>
        <begin position="21"/>
        <end position="45"/>
    </location>
</feature>
<evidence type="ECO:0000313" key="11">
    <source>
        <dbReference type="Proteomes" id="UP001241537"/>
    </source>
</evidence>
<keyword evidence="4 7" id="KW-1133">Transmembrane helix</keyword>
<dbReference type="Pfam" id="PF02687">
    <property type="entry name" value="FtsX"/>
    <property type="match status" value="1"/>
</dbReference>
<proteinExistence type="inferred from homology"/>
<name>A0AAE3VA70_9FIRM</name>
<comment type="subcellular location">
    <subcellularLocation>
        <location evidence="1">Cell membrane</location>
        <topology evidence="1">Multi-pass membrane protein</topology>
    </subcellularLocation>
</comment>
<accession>A0AAE3VA70</accession>
<dbReference type="AlphaFoldDB" id="A0AAE3VA70"/>
<dbReference type="Pfam" id="PF12704">
    <property type="entry name" value="MacB_PCD"/>
    <property type="match status" value="1"/>
</dbReference>
<feature type="domain" description="ABC3 transporter permease C-terminal" evidence="8">
    <location>
        <begin position="315"/>
        <end position="442"/>
    </location>
</feature>
<dbReference type="InterPro" id="IPR003838">
    <property type="entry name" value="ABC3_permease_C"/>
</dbReference>
<sequence length="449" mass="49320">MRPLDLIQLAFRNLLRRKTRTLLTVLGVVIGTSSIIVMMSLGLGMNRRMVEMYSNAASLTTITVYPFRSDGSTADITDEQLEKFKKIPHVTGGSPKLSVSLEAKCGAAIGSVSLCGVSQEFLKQIPLKNGSVPPPDAPTLGVIYGNMVGENFYIPSKNQSFYMGSGESLVDPEKDTIFFTFPEGYKRPSDSSQAEDGQTKPQKKYLLETAGIVDGGESGYTDYSYEAYCDIDSFKSFLRKIYRKNLVPNPKTNRKGRPLNYYVYDQAYVFVDDMKNVKEVQQRISDMGFQANSMMQWLEQSQKSMVLVQAVLGGIGAVSLLVAAIGIINTMMMSIYERTREIGVMKVLGCDMTDIRNLFLMESGSIGLLGGFVGLIVSLLLSLLINFTSSHSGGENMGMMMPGSSGLSYIPLWLYLFGLIFAILIGTAAGYLPSKRAMRLSPLAALRND</sequence>
<gene>
    <name evidence="10" type="ORF">J2S20_001152</name>
</gene>
<dbReference type="EMBL" id="JAUSTO010000006">
    <property type="protein sequence ID" value="MDQ0152460.1"/>
    <property type="molecule type" value="Genomic_DNA"/>
</dbReference>
<evidence type="ECO:0000313" key="10">
    <source>
        <dbReference type="EMBL" id="MDQ0152460.1"/>
    </source>
</evidence>
<evidence type="ECO:0000256" key="3">
    <source>
        <dbReference type="ARBA" id="ARBA00022692"/>
    </source>
</evidence>
<evidence type="ECO:0000259" key="9">
    <source>
        <dbReference type="Pfam" id="PF12704"/>
    </source>
</evidence>
<keyword evidence="2" id="KW-1003">Cell membrane</keyword>
<dbReference type="GO" id="GO:0005886">
    <property type="term" value="C:plasma membrane"/>
    <property type="evidence" value="ECO:0007669"/>
    <property type="project" value="UniProtKB-SubCell"/>
</dbReference>
<dbReference type="PANTHER" id="PTHR30572">
    <property type="entry name" value="MEMBRANE COMPONENT OF TRANSPORTER-RELATED"/>
    <property type="match status" value="1"/>
</dbReference>
<evidence type="ECO:0000256" key="7">
    <source>
        <dbReference type="SAM" id="Phobius"/>
    </source>
</evidence>
<comment type="caution">
    <text evidence="10">The sequence shown here is derived from an EMBL/GenBank/DDBJ whole genome shotgun (WGS) entry which is preliminary data.</text>
</comment>
<protein>
    <submittedName>
        <fullName evidence="10">ABC-type antimicrobial peptide transport system permease subunit</fullName>
    </submittedName>
</protein>
<feature type="domain" description="MacB-like periplasmic core" evidence="9">
    <location>
        <begin position="21"/>
        <end position="131"/>
    </location>
</feature>
<comment type="similarity">
    <text evidence="6">Belongs to the ABC-4 integral membrane protein family.</text>
</comment>
<keyword evidence="3 7" id="KW-0812">Transmembrane</keyword>
<reference evidence="10" key="1">
    <citation type="submission" date="2023-07" db="EMBL/GenBank/DDBJ databases">
        <title>Genomic Encyclopedia of Type Strains, Phase IV (KMG-IV): sequencing the most valuable type-strain genomes for metagenomic binning, comparative biology and taxonomic classification.</title>
        <authorList>
            <person name="Goeker M."/>
        </authorList>
    </citation>
    <scope>NUCLEOTIDE SEQUENCE</scope>
    <source>
        <strain evidence="10">DSM 19659</strain>
    </source>
</reference>
<dbReference type="InterPro" id="IPR025857">
    <property type="entry name" value="MacB_PCD"/>
</dbReference>
<feature type="transmembrane region" description="Helical" evidence="7">
    <location>
        <begin position="407"/>
        <end position="432"/>
    </location>
</feature>
<feature type="transmembrane region" description="Helical" evidence="7">
    <location>
        <begin position="306"/>
        <end position="328"/>
    </location>
</feature>
<keyword evidence="11" id="KW-1185">Reference proteome</keyword>
<evidence type="ECO:0000256" key="1">
    <source>
        <dbReference type="ARBA" id="ARBA00004651"/>
    </source>
</evidence>
<keyword evidence="5 7" id="KW-0472">Membrane</keyword>
<evidence type="ECO:0000256" key="5">
    <source>
        <dbReference type="ARBA" id="ARBA00023136"/>
    </source>
</evidence>
<evidence type="ECO:0000256" key="4">
    <source>
        <dbReference type="ARBA" id="ARBA00022989"/>
    </source>
</evidence>
<dbReference type="Proteomes" id="UP001241537">
    <property type="component" value="Unassembled WGS sequence"/>
</dbReference>
<dbReference type="RefSeq" id="WP_307254130.1">
    <property type="nucleotide sequence ID" value="NZ_JAUSTO010000006.1"/>
</dbReference>
<feature type="transmembrane region" description="Helical" evidence="7">
    <location>
        <begin position="366"/>
        <end position="387"/>
    </location>
</feature>